<gene>
    <name evidence="2" type="ORF">JOM49_004452</name>
</gene>
<dbReference type="RefSeq" id="WP_209666161.1">
    <property type="nucleotide sequence ID" value="NZ_JAGGMS010000001.1"/>
</dbReference>
<keyword evidence="3" id="KW-1185">Reference proteome</keyword>
<sequence length="253" mass="27137">MSNGTEPSGIHSLPDLKEAFDSLRRAQGRHLGKERLSVQDLARRLSRSEDGPIPRSTLANYLAGRTLPPPGAYESILRALGIPHAELSAWANAWDRVHDHNSGPDPHTAPAAPPARTDAGPPGRRRWPLWRTAVVAATLLAGGTSMMALLSSEKPTTVATPTPTGQAAGECAYSPVAAPIRVRPRPTFKTGTEFHTISQVEQVVIGACTPQHAESGTTCSAQTVPIDTWIPVRFPYTGWVFSAYLQRIAPPPP</sequence>
<accession>A0ABS4PU17</accession>
<dbReference type="EMBL" id="JAGGMS010000001">
    <property type="protein sequence ID" value="MBP2182926.1"/>
    <property type="molecule type" value="Genomic_DNA"/>
</dbReference>
<evidence type="ECO:0000313" key="3">
    <source>
        <dbReference type="Proteomes" id="UP000741013"/>
    </source>
</evidence>
<organism evidence="2 3">
    <name type="scientific">Amycolatopsis magusensis</name>
    <dbReference type="NCBI Taxonomy" id="882444"/>
    <lineage>
        <taxon>Bacteria</taxon>
        <taxon>Bacillati</taxon>
        <taxon>Actinomycetota</taxon>
        <taxon>Actinomycetes</taxon>
        <taxon>Pseudonocardiales</taxon>
        <taxon>Pseudonocardiaceae</taxon>
        <taxon>Amycolatopsis</taxon>
    </lineage>
</organism>
<proteinExistence type="predicted"/>
<protein>
    <recommendedName>
        <fullName evidence="4">Helix-turn-helix domain-containing protein</fullName>
    </recommendedName>
</protein>
<dbReference type="Proteomes" id="UP000741013">
    <property type="component" value="Unassembled WGS sequence"/>
</dbReference>
<evidence type="ECO:0000256" key="1">
    <source>
        <dbReference type="SAM" id="MobiDB-lite"/>
    </source>
</evidence>
<dbReference type="InterPro" id="IPR001387">
    <property type="entry name" value="Cro/C1-type_HTH"/>
</dbReference>
<evidence type="ECO:0000313" key="2">
    <source>
        <dbReference type="EMBL" id="MBP2182926.1"/>
    </source>
</evidence>
<dbReference type="CDD" id="cd00093">
    <property type="entry name" value="HTH_XRE"/>
    <property type="match status" value="1"/>
</dbReference>
<feature type="region of interest" description="Disordered" evidence="1">
    <location>
        <begin position="98"/>
        <end position="126"/>
    </location>
</feature>
<name>A0ABS4PU17_9PSEU</name>
<comment type="caution">
    <text evidence="2">The sequence shown here is derived from an EMBL/GenBank/DDBJ whole genome shotgun (WGS) entry which is preliminary data.</text>
</comment>
<feature type="compositionally biased region" description="Low complexity" evidence="1">
    <location>
        <begin position="104"/>
        <end position="122"/>
    </location>
</feature>
<evidence type="ECO:0008006" key="4">
    <source>
        <dbReference type="Google" id="ProtNLM"/>
    </source>
</evidence>
<dbReference type="Pfam" id="PF13560">
    <property type="entry name" value="HTH_31"/>
    <property type="match status" value="1"/>
</dbReference>
<reference evidence="2 3" key="1">
    <citation type="submission" date="2021-03" db="EMBL/GenBank/DDBJ databases">
        <title>Sequencing the genomes of 1000 actinobacteria strains.</title>
        <authorList>
            <person name="Klenk H.-P."/>
        </authorList>
    </citation>
    <scope>NUCLEOTIDE SEQUENCE [LARGE SCALE GENOMIC DNA]</scope>
    <source>
        <strain evidence="2 3">DSM 45510</strain>
    </source>
</reference>